<protein>
    <submittedName>
        <fullName evidence="1 2">Uncharacterized protein</fullName>
    </submittedName>
</protein>
<organism evidence="1 3">
    <name type="scientific">Medicago truncatula</name>
    <name type="common">Barrel medic</name>
    <name type="synonym">Medicago tribuloides</name>
    <dbReference type="NCBI Taxonomy" id="3880"/>
    <lineage>
        <taxon>Eukaryota</taxon>
        <taxon>Viridiplantae</taxon>
        <taxon>Streptophyta</taxon>
        <taxon>Embryophyta</taxon>
        <taxon>Tracheophyta</taxon>
        <taxon>Spermatophyta</taxon>
        <taxon>Magnoliopsida</taxon>
        <taxon>eudicotyledons</taxon>
        <taxon>Gunneridae</taxon>
        <taxon>Pentapetalae</taxon>
        <taxon>rosids</taxon>
        <taxon>fabids</taxon>
        <taxon>Fabales</taxon>
        <taxon>Fabaceae</taxon>
        <taxon>Papilionoideae</taxon>
        <taxon>50 kb inversion clade</taxon>
        <taxon>NPAAA clade</taxon>
        <taxon>Hologalegina</taxon>
        <taxon>IRL clade</taxon>
        <taxon>Trifolieae</taxon>
        <taxon>Medicago</taxon>
    </lineage>
</organism>
<dbReference type="EnsemblPlants" id="KEH41639">
    <property type="protein sequence ID" value="KEH41639"/>
    <property type="gene ID" value="MTR_1g053175"/>
</dbReference>
<dbReference type="AlphaFoldDB" id="A0A072VHY2"/>
<reference evidence="1 3" key="2">
    <citation type="journal article" date="2014" name="BMC Genomics">
        <title>An improved genome release (version Mt4.0) for the model legume Medicago truncatula.</title>
        <authorList>
            <person name="Tang H."/>
            <person name="Krishnakumar V."/>
            <person name="Bidwell S."/>
            <person name="Rosen B."/>
            <person name="Chan A."/>
            <person name="Zhou S."/>
            <person name="Gentzbittel L."/>
            <person name="Childs K.L."/>
            <person name="Yandell M."/>
            <person name="Gundlach H."/>
            <person name="Mayer K.F."/>
            <person name="Schwartz D.C."/>
            <person name="Town C.D."/>
        </authorList>
    </citation>
    <scope>GENOME REANNOTATION</scope>
    <source>
        <strain evidence="1">A17</strain>
        <strain evidence="2 3">cv. Jemalong A17</strain>
    </source>
</reference>
<dbReference type="Proteomes" id="UP000002051">
    <property type="component" value="Unassembled WGS sequence"/>
</dbReference>
<reference evidence="2" key="3">
    <citation type="submission" date="2015-04" db="UniProtKB">
        <authorList>
            <consortium name="EnsemblPlants"/>
        </authorList>
    </citation>
    <scope>IDENTIFICATION</scope>
    <source>
        <strain evidence="2">cv. Jemalong A17</strain>
    </source>
</reference>
<name>A0A072VHY2_MEDTR</name>
<evidence type="ECO:0000313" key="2">
    <source>
        <dbReference type="EnsemblPlants" id="KEH41639"/>
    </source>
</evidence>
<dbReference type="EMBL" id="CM001217">
    <property type="protein sequence ID" value="KEH41639.1"/>
    <property type="molecule type" value="Genomic_DNA"/>
</dbReference>
<keyword evidence="3" id="KW-1185">Reference proteome</keyword>
<sequence>MKYIYWNIRGIGNLDTQIPAWYWHRLHLQNSVVNDNNKIWCLWSNQINTNILFNSAQCIALSYISNGSIIYTAAIYASTKYTTRRQLWMDL</sequence>
<evidence type="ECO:0000313" key="3">
    <source>
        <dbReference type="Proteomes" id="UP000002051"/>
    </source>
</evidence>
<gene>
    <name evidence="1" type="ordered locus">MTR_1g053175</name>
</gene>
<reference evidence="1 3" key="1">
    <citation type="journal article" date="2011" name="Nature">
        <title>The Medicago genome provides insight into the evolution of rhizobial symbioses.</title>
        <authorList>
            <person name="Young N.D."/>
            <person name="Debelle F."/>
            <person name="Oldroyd G.E."/>
            <person name="Geurts R."/>
            <person name="Cannon S.B."/>
            <person name="Udvardi M.K."/>
            <person name="Benedito V.A."/>
            <person name="Mayer K.F."/>
            <person name="Gouzy J."/>
            <person name="Schoof H."/>
            <person name="Van de Peer Y."/>
            <person name="Proost S."/>
            <person name="Cook D.R."/>
            <person name="Meyers B.C."/>
            <person name="Spannagl M."/>
            <person name="Cheung F."/>
            <person name="De Mita S."/>
            <person name="Krishnakumar V."/>
            <person name="Gundlach H."/>
            <person name="Zhou S."/>
            <person name="Mudge J."/>
            <person name="Bharti A.K."/>
            <person name="Murray J.D."/>
            <person name="Naoumkina M.A."/>
            <person name="Rosen B."/>
            <person name="Silverstein K.A."/>
            <person name="Tang H."/>
            <person name="Rombauts S."/>
            <person name="Zhao P.X."/>
            <person name="Zhou P."/>
            <person name="Barbe V."/>
            <person name="Bardou P."/>
            <person name="Bechner M."/>
            <person name="Bellec A."/>
            <person name="Berger A."/>
            <person name="Berges H."/>
            <person name="Bidwell S."/>
            <person name="Bisseling T."/>
            <person name="Choisne N."/>
            <person name="Couloux A."/>
            <person name="Denny R."/>
            <person name="Deshpande S."/>
            <person name="Dai X."/>
            <person name="Doyle J.J."/>
            <person name="Dudez A.M."/>
            <person name="Farmer A.D."/>
            <person name="Fouteau S."/>
            <person name="Franken C."/>
            <person name="Gibelin C."/>
            <person name="Gish J."/>
            <person name="Goldstein S."/>
            <person name="Gonzalez A.J."/>
            <person name="Green P.J."/>
            <person name="Hallab A."/>
            <person name="Hartog M."/>
            <person name="Hua A."/>
            <person name="Humphray S.J."/>
            <person name="Jeong D.H."/>
            <person name="Jing Y."/>
            <person name="Jocker A."/>
            <person name="Kenton S.M."/>
            <person name="Kim D.J."/>
            <person name="Klee K."/>
            <person name="Lai H."/>
            <person name="Lang C."/>
            <person name="Lin S."/>
            <person name="Macmil S.L."/>
            <person name="Magdelenat G."/>
            <person name="Matthews L."/>
            <person name="McCorrison J."/>
            <person name="Monaghan E.L."/>
            <person name="Mun J.H."/>
            <person name="Najar F.Z."/>
            <person name="Nicholson C."/>
            <person name="Noirot C."/>
            <person name="O'Bleness M."/>
            <person name="Paule C.R."/>
            <person name="Poulain J."/>
            <person name="Prion F."/>
            <person name="Qin B."/>
            <person name="Qu C."/>
            <person name="Retzel E.F."/>
            <person name="Riddle C."/>
            <person name="Sallet E."/>
            <person name="Samain S."/>
            <person name="Samson N."/>
            <person name="Sanders I."/>
            <person name="Saurat O."/>
            <person name="Scarpelli C."/>
            <person name="Schiex T."/>
            <person name="Segurens B."/>
            <person name="Severin A.J."/>
            <person name="Sherrier D.J."/>
            <person name="Shi R."/>
            <person name="Sims S."/>
            <person name="Singer S.R."/>
            <person name="Sinharoy S."/>
            <person name="Sterck L."/>
            <person name="Viollet A."/>
            <person name="Wang B.B."/>
            <person name="Wang K."/>
            <person name="Wang M."/>
            <person name="Wang X."/>
            <person name="Warfsmann J."/>
            <person name="Weissenbach J."/>
            <person name="White D.D."/>
            <person name="White J.D."/>
            <person name="Wiley G.B."/>
            <person name="Wincker P."/>
            <person name="Xing Y."/>
            <person name="Yang L."/>
            <person name="Yao Z."/>
            <person name="Ying F."/>
            <person name="Zhai J."/>
            <person name="Zhou L."/>
            <person name="Zuber A."/>
            <person name="Denarie J."/>
            <person name="Dixon R.A."/>
            <person name="May G.D."/>
            <person name="Schwartz D.C."/>
            <person name="Rogers J."/>
            <person name="Quetier F."/>
            <person name="Town C.D."/>
            <person name="Roe B.A."/>
        </authorList>
    </citation>
    <scope>NUCLEOTIDE SEQUENCE [LARGE SCALE GENOMIC DNA]</scope>
    <source>
        <strain evidence="1">A17</strain>
        <strain evidence="2 3">cv. Jemalong A17</strain>
    </source>
</reference>
<evidence type="ECO:0000313" key="1">
    <source>
        <dbReference type="EMBL" id="KEH41639.1"/>
    </source>
</evidence>
<dbReference type="HOGENOM" id="CLU_2430338_0_0_1"/>
<proteinExistence type="predicted"/>
<accession>A0A072VHY2</accession>